<keyword evidence="2" id="KW-0472">Membrane</keyword>
<sequence>MLNTDLEVASHSSTVRHHANQVTTYGQCCLQGEKPTQDCNDQNMDDSRTRISTQRKPQAFWVPSMTSSPNQSLDAQAVTDLPCGVSDFSSKFHSLAYTQEHVPYTVNISNVSKPNHTKRQDSGYFDMPMEQNFDSERAEDVFVVENKNGNPSSEVQGAGIEEEQKGAGIEQEQRYLTTCKDMGSSDGLGQGLRDEDMEHGSHFDMPRAVLEDFNFYVSNDVSLEESPKGNADPLLPQCNEEVLYGVPDEVSSNTATCDVSRCKYPQQFLNLLSSLPDIVSRFQSRFTSIETGNAGKPSGTDEATSTFDTYEHLSGVSKNEAKKFEDTAGKRLEKHSSEESEDIQLEVSQLWFIVKALSLAVFLLTVAVVILFYKVHNLQCPEMMRDDHTRILDESYPDEWKNEHPPPHKTSEEKGPMEMSDLPKLQEPPLSFPQDHGSNQPDLRTFDPERDDLLWLDNDVHGLQGSILKPRDFLHGQDGTAKQLGESKSQLGRAQPPSQLTAMFQTFHHSDDDDDDEISDDVEDIEESDNDDDDDDDVDVDDMVGNDEDDSGGDDDDETGGHGDLGDKVSASGVLAGSSGGQDDSIGDLKTSPRIGLTRFAKSSNKESQFDALVRRFTSFQNGNPLEGLLSRKVRSADAAPTDKPKGKSKKRGKWRGKKRNKNKKWNGKKSWEKCAVKTVAQRSGGTGSIPGRVKPRTLKLVLVADKPGVWHYGFSCKSGRPSARITLRTSQCGSTLSIVPSAVSDIIL</sequence>
<keyword evidence="4" id="KW-1185">Reference proteome</keyword>
<feature type="compositionally biased region" description="Polar residues" evidence="1">
    <location>
        <begin position="486"/>
        <end position="496"/>
    </location>
</feature>
<organism evidence="3 4">
    <name type="scientific">Elysia marginata</name>
    <dbReference type="NCBI Taxonomy" id="1093978"/>
    <lineage>
        <taxon>Eukaryota</taxon>
        <taxon>Metazoa</taxon>
        <taxon>Spiralia</taxon>
        <taxon>Lophotrochozoa</taxon>
        <taxon>Mollusca</taxon>
        <taxon>Gastropoda</taxon>
        <taxon>Heterobranchia</taxon>
        <taxon>Euthyneura</taxon>
        <taxon>Panpulmonata</taxon>
        <taxon>Sacoglossa</taxon>
        <taxon>Placobranchoidea</taxon>
        <taxon>Plakobranchidae</taxon>
        <taxon>Elysia</taxon>
    </lineage>
</organism>
<protein>
    <submittedName>
        <fullName evidence="3">Replicase polyprotein 1a</fullName>
    </submittedName>
</protein>
<feature type="compositionally biased region" description="Acidic residues" evidence="1">
    <location>
        <begin position="512"/>
        <end position="558"/>
    </location>
</feature>
<comment type="caution">
    <text evidence="3">The sequence shown here is derived from an EMBL/GenBank/DDBJ whole genome shotgun (WGS) entry which is preliminary data.</text>
</comment>
<feature type="region of interest" description="Disordered" evidence="1">
    <location>
        <begin position="509"/>
        <end position="590"/>
    </location>
</feature>
<dbReference type="EMBL" id="BMAT01006669">
    <property type="protein sequence ID" value="GFS17707.1"/>
    <property type="molecule type" value="Genomic_DNA"/>
</dbReference>
<feature type="region of interest" description="Disordered" evidence="1">
    <location>
        <begin position="470"/>
        <end position="496"/>
    </location>
</feature>
<dbReference type="AlphaFoldDB" id="A0AAV4J8C0"/>
<keyword evidence="2" id="KW-1133">Transmembrane helix</keyword>
<proteinExistence type="predicted"/>
<evidence type="ECO:0000313" key="4">
    <source>
        <dbReference type="Proteomes" id="UP000762676"/>
    </source>
</evidence>
<evidence type="ECO:0000313" key="3">
    <source>
        <dbReference type="EMBL" id="GFS17707.1"/>
    </source>
</evidence>
<feature type="transmembrane region" description="Helical" evidence="2">
    <location>
        <begin position="350"/>
        <end position="375"/>
    </location>
</feature>
<name>A0AAV4J8C0_9GAST</name>
<feature type="compositionally biased region" description="Basic and acidic residues" evidence="1">
    <location>
        <begin position="396"/>
        <end position="416"/>
    </location>
</feature>
<keyword evidence="2" id="KW-0812">Transmembrane</keyword>
<evidence type="ECO:0000256" key="2">
    <source>
        <dbReference type="SAM" id="Phobius"/>
    </source>
</evidence>
<feature type="compositionally biased region" description="Low complexity" evidence="1">
    <location>
        <begin position="569"/>
        <end position="584"/>
    </location>
</feature>
<accession>A0AAV4J8C0</accession>
<feature type="region of interest" description="Disordered" evidence="1">
    <location>
        <begin position="625"/>
        <end position="669"/>
    </location>
</feature>
<evidence type="ECO:0000256" key="1">
    <source>
        <dbReference type="SAM" id="MobiDB-lite"/>
    </source>
</evidence>
<dbReference type="Proteomes" id="UP000762676">
    <property type="component" value="Unassembled WGS sequence"/>
</dbReference>
<reference evidence="3 4" key="1">
    <citation type="journal article" date="2021" name="Elife">
        <title>Chloroplast acquisition without the gene transfer in kleptoplastic sea slugs, Plakobranchus ocellatus.</title>
        <authorList>
            <person name="Maeda T."/>
            <person name="Takahashi S."/>
            <person name="Yoshida T."/>
            <person name="Shimamura S."/>
            <person name="Takaki Y."/>
            <person name="Nagai Y."/>
            <person name="Toyoda A."/>
            <person name="Suzuki Y."/>
            <person name="Arimoto A."/>
            <person name="Ishii H."/>
            <person name="Satoh N."/>
            <person name="Nishiyama T."/>
            <person name="Hasebe M."/>
            <person name="Maruyama T."/>
            <person name="Minagawa J."/>
            <person name="Obokata J."/>
            <person name="Shigenobu S."/>
        </authorList>
    </citation>
    <scope>NUCLEOTIDE SEQUENCE [LARGE SCALE GENOMIC DNA]</scope>
</reference>
<feature type="compositionally biased region" description="Basic residues" evidence="1">
    <location>
        <begin position="647"/>
        <end position="668"/>
    </location>
</feature>
<gene>
    <name evidence="3" type="ORF">ElyMa_003246100</name>
</gene>
<feature type="region of interest" description="Disordered" evidence="1">
    <location>
        <begin position="396"/>
        <end position="446"/>
    </location>
</feature>